<dbReference type="NCBIfam" id="TIGR01165">
    <property type="entry name" value="cbiN"/>
    <property type="match status" value="1"/>
</dbReference>
<dbReference type="EMBL" id="CP023671">
    <property type="protein sequence ID" value="AYE33214.1"/>
    <property type="molecule type" value="Genomic_DNA"/>
</dbReference>
<reference evidence="11 13" key="1">
    <citation type="submission" date="2017-09" db="EMBL/GenBank/DDBJ databases">
        <authorList>
            <person name="Thomas P."/>
            <person name="Seyboldt C."/>
        </authorList>
    </citation>
    <scope>NUCLEOTIDE SEQUENCE [LARGE SCALE GENOMIC DNA]</scope>
    <source>
        <strain evidence="11 13">DSM 7534</strain>
    </source>
</reference>
<dbReference type="NCBIfam" id="NF002780">
    <property type="entry name" value="PRK02898.1"/>
    <property type="match status" value="1"/>
</dbReference>
<keyword evidence="3 10" id="KW-1003">Cell membrane</keyword>
<evidence type="ECO:0000256" key="5">
    <source>
        <dbReference type="ARBA" id="ARBA00022692"/>
    </source>
</evidence>
<dbReference type="PANTHER" id="PTHR38662">
    <property type="entry name" value="COBALT TRANSPORT PROTEIN CBIN"/>
    <property type="match status" value="1"/>
</dbReference>
<evidence type="ECO:0000256" key="9">
    <source>
        <dbReference type="ARBA" id="ARBA00023285"/>
    </source>
</evidence>
<comment type="caution">
    <text evidence="10">Lacks conserved residue(s) required for the propagation of feature annotation.</text>
</comment>
<evidence type="ECO:0000256" key="10">
    <source>
        <dbReference type="HAMAP-Rule" id="MF_00330"/>
    </source>
</evidence>
<comment type="pathway">
    <text evidence="10">Cofactor biosynthesis; adenosylcobalamin biosynthesis.</text>
</comment>
<keyword evidence="9 10" id="KW-0170">Cobalt</keyword>
<comment type="subunit">
    <text evidence="10">Forms an energy-coupling factor (ECF) transporter complex composed of an ATP-binding protein (A component, CbiO), a transmembrane protein (T component, CbiQ) and 2 possible substrate-capture proteins (S components, CbiM and CbiN) of unknown stoichimetry.</text>
</comment>
<dbReference type="OrthoDB" id="1551318at2"/>
<evidence type="ECO:0000313" key="12">
    <source>
        <dbReference type="EMBL" id="USR99787.1"/>
    </source>
</evidence>
<keyword evidence="5 10" id="KW-0812">Transmembrane</keyword>
<comment type="subcellular location">
    <subcellularLocation>
        <location evidence="10">Cell membrane</location>
        <topology evidence="10">Multi-pass membrane protein</topology>
    </subcellularLocation>
</comment>
<evidence type="ECO:0000313" key="14">
    <source>
        <dbReference type="Proteomes" id="UP001055437"/>
    </source>
</evidence>
<dbReference type="PANTHER" id="PTHR38662:SF1">
    <property type="entry name" value="COBALT TRANSPORT PROTEIN CBIN"/>
    <property type="match status" value="1"/>
</dbReference>
<evidence type="ECO:0000256" key="1">
    <source>
        <dbReference type="ARBA" id="ARBA00022426"/>
    </source>
</evidence>
<evidence type="ECO:0000256" key="6">
    <source>
        <dbReference type="ARBA" id="ARBA00022989"/>
    </source>
</evidence>
<keyword evidence="14" id="KW-1185">Reference proteome</keyword>
<dbReference type="Proteomes" id="UP001055437">
    <property type="component" value="Chromosome"/>
</dbReference>
<comment type="similarity">
    <text evidence="10">Belongs to the CbiN family.</text>
</comment>
<dbReference type="GO" id="GO:0009236">
    <property type="term" value="P:cobalamin biosynthetic process"/>
    <property type="evidence" value="ECO:0007669"/>
    <property type="project" value="UniProtKB-UniRule"/>
</dbReference>
<dbReference type="GeneID" id="303559339"/>
<evidence type="ECO:0000256" key="8">
    <source>
        <dbReference type="ARBA" id="ARBA00023136"/>
    </source>
</evidence>
<accession>A0A9N7JJ37</accession>
<evidence type="ECO:0000256" key="3">
    <source>
        <dbReference type="ARBA" id="ARBA00022475"/>
    </source>
</evidence>
<evidence type="ECO:0000313" key="13">
    <source>
        <dbReference type="Proteomes" id="UP000280586"/>
    </source>
</evidence>
<feature type="transmembrane region" description="Helical" evidence="10">
    <location>
        <begin position="64"/>
        <end position="82"/>
    </location>
</feature>
<dbReference type="KEGG" id="csep:CP523_01435"/>
<sequence>MKKKNLILFVICILLIVGPFIISRNGEFAGADEQAEGLITEINSDYEPWFESLWEPPSGEVESFLFSMQAAIGAGFIGYFVGKKKYDTGNKSV</sequence>
<reference evidence="12" key="2">
    <citation type="submission" date="2022-06" db="EMBL/GenBank/DDBJ databases">
        <authorList>
            <person name="Holder M.E."/>
            <person name="Ajami N.J."/>
            <person name="Petrosino J.F."/>
        </authorList>
    </citation>
    <scope>NUCLEOTIDE SEQUENCE</scope>
    <source>
        <strain evidence="12">RMA 8861</strain>
    </source>
</reference>
<keyword evidence="6 10" id="KW-1133">Transmembrane helix</keyword>
<evidence type="ECO:0000256" key="2">
    <source>
        <dbReference type="ARBA" id="ARBA00022448"/>
    </source>
</evidence>
<keyword evidence="1 10" id="KW-0171">Cobalt transport</keyword>
<evidence type="ECO:0000256" key="7">
    <source>
        <dbReference type="ARBA" id="ARBA00023065"/>
    </source>
</evidence>
<evidence type="ECO:0000256" key="4">
    <source>
        <dbReference type="ARBA" id="ARBA00022573"/>
    </source>
</evidence>
<keyword evidence="2 10" id="KW-0813">Transport</keyword>
<dbReference type="AlphaFoldDB" id="A0A9N7JJ37"/>
<dbReference type="RefSeq" id="WP_066675605.1">
    <property type="nucleotide sequence ID" value="NZ_CABMIZ010000010.1"/>
</dbReference>
<dbReference type="Pfam" id="PF02553">
    <property type="entry name" value="CbiN"/>
    <property type="match status" value="1"/>
</dbReference>
<evidence type="ECO:0000313" key="11">
    <source>
        <dbReference type="EMBL" id="AYE33214.1"/>
    </source>
</evidence>
<dbReference type="EMBL" id="CP099799">
    <property type="protein sequence ID" value="USR99787.1"/>
    <property type="molecule type" value="Genomic_DNA"/>
</dbReference>
<protein>
    <recommendedName>
        <fullName evidence="10">Cobalt transport protein CbiN</fullName>
    </recommendedName>
    <alternativeName>
        <fullName evidence="10">Energy-coupling factor transporter probable substrate-capture protein CbiN</fullName>
        <shortName evidence="10">ECF transporter S component CbiN</shortName>
    </alternativeName>
</protein>
<dbReference type="Proteomes" id="UP000280586">
    <property type="component" value="Chromosome"/>
</dbReference>
<proteinExistence type="inferred from homology"/>
<keyword evidence="7 10" id="KW-0406">Ion transport</keyword>
<comment type="function">
    <text evidence="10">Part of the energy-coupling factor (ECF) transporter complex CbiMNOQ involved in cobalt import.</text>
</comment>
<name>A0A9N7JJ37_CLOSE</name>
<organism evidence="11 13">
    <name type="scientific">Clostridium septicum</name>
    <dbReference type="NCBI Taxonomy" id="1504"/>
    <lineage>
        <taxon>Bacteria</taxon>
        <taxon>Bacillati</taxon>
        <taxon>Bacillota</taxon>
        <taxon>Clostridia</taxon>
        <taxon>Eubacteriales</taxon>
        <taxon>Clostridiaceae</taxon>
        <taxon>Clostridium</taxon>
    </lineage>
</organism>
<keyword evidence="4 10" id="KW-0169">Cobalamin biosynthesis</keyword>
<dbReference type="InterPro" id="IPR003705">
    <property type="entry name" value="CbiN"/>
</dbReference>
<keyword evidence="8 10" id="KW-0472">Membrane</keyword>
<gene>
    <name evidence="10" type="primary">cbiN</name>
    <name evidence="11" type="ORF">CP523_01435</name>
    <name evidence="12" type="ORF">NH397_09740</name>
</gene>
<dbReference type="GO" id="GO:0015087">
    <property type="term" value="F:cobalt ion transmembrane transporter activity"/>
    <property type="evidence" value="ECO:0007669"/>
    <property type="project" value="UniProtKB-UniRule"/>
</dbReference>
<dbReference type="HAMAP" id="MF_00330">
    <property type="entry name" value="CbiN"/>
    <property type="match status" value="1"/>
</dbReference>
<dbReference type="GO" id="GO:0005886">
    <property type="term" value="C:plasma membrane"/>
    <property type="evidence" value="ECO:0007669"/>
    <property type="project" value="UniProtKB-SubCell"/>
</dbReference>